<feature type="transmembrane region" description="Helical" evidence="1">
    <location>
        <begin position="92"/>
        <end position="114"/>
    </location>
</feature>
<name>A0ABV6EPK2_9BRAD</name>
<feature type="transmembrane region" description="Helical" evidence="1">
    <location>
        <begin position="153"/>
        <end position="174"/>
    </location>
</feature>
<feature type="transmembrane region" description="Helical" evidence="1">
    <location>
        <begin position="348"/>
        <end position="367"/>
    </location>
</feature>
<comment type="caution">
    <text evidence="2">The sequence shown here is derived from an EMBL/GenBank/DDBJ whole genome shotgun (WGS) entry which is preliminary data.</text>
</comment>
<keyword evidence="1" id="KW-0472">Membrane</keyword>
<evidence type="ECO:0000256" key="1">
    <source>
        <dbReference type="SAM" id="Phobius"/>
    </source>
</evidence>
<keyword evidence="1" id="KW-1133">Transmembrane helix</keyword>
<evidence type="ECO:0000313" key="2">
    <source>
        <dbReference type="EMBL" id="MFC0240149.1"/>
    </source>
</evidence>
<feature type="transmembrane region" description="Helical" evidence="1">
    <location>
        <begin position="27"/>
        <end position="50"/>
    </location>
</feature>
<sequence>MSVAASGLSVVASPALAGVARLVAALALLVGLSVAATLLTGYNSDALYLYSQAKDLIAFGSLRGWTFSAIPFTVPDLIAALPITAAVPGPRAYYFVAAPVQIVVLVAALSAWLARTQHRTFDGAMLVSAIAAVLVVLLYGLVFYPYGYFVVQAMFILNYHGLAAVCATLLAVVACDDDFRLLRDHLAATLVAVALLTASDFFFAVYFGAMLAAALLLSRSRAVAGLGVAVGGLSAAVFAVSYLLNPSLEVHIKASAATPAALGPWQVALRIVGLMLVPTVLVLVLRLRGALSRRSLILYVSLAMIAGALAAAGLIKDLYAFRYLAILVPVSVVLAVEVIGAGPPRREAALLAAAAASVGAVLLLVGTKPSSAQRPYRDEIACIDAAGQPGSTIVAEYWPAKIIFESTGRRHNLVQVGATLQAWDWISNERWRSLHTGSRTTFVVTDHIDAQTLARLAHEARAETICGGKLLKLDRPPPELDDLKWAAPKAAS</sequence>
<dbReference type="RefSeq" id="WP_378385626.1">
    <property type="nucleotide sequence ID" value="NZ_JBHLWM010000001.1"/>
</dbReference>
<evidence type="ECO:0008006" key="4">
    <source>
        <dbReference type="Google" id="ProtNLM"/>
    </source>
</evidence>
<accession>A0ABV6EPK2</accession>
<organism evidence="2 3">
    <name type="scientific">Rhodopseudomonas telluris</name>
    <dbReference type="NCBI Taxonomy" id="644215"/>
    <lineage>
        <taxon>Bacteria</taxon>
        <taxon>Pseudomonadati</taxon>
        <taxon>Pseudomonadota</taxon>
        <taxon>Alphaproteobacteria</taxon>
        <taxon>Hyphomicrobiales</taxon>
        <taxon>Nitrobacteraceae</taxon>
        <taxon>Rhodopseudomonas</taxon>
    </lineage>
</organism>
<evidence type="ECO:0000313" key="3">
    <source>
        <dbReference type="Proteomes" id="UP001589775"/>
    </source>
</evidence>
<gene>
    <name evidence="2" type="ORF">ACFFJ6_06700</name>
</gene>
<feature type="transmembrane region" description="Helical" evidence="1">
    <location>
        <begin position="186"/>
        <end position="216"/>
    </location>
</feature>
<feature type="transmembrane region" description="Helical" evidence="1">
    <location>
        <begin position="265"/>
        <end position="284"/>
    </location>
</feature>
<dbReference type="EMBL" id="JBHLWM010000001">
    <property type="protein sequence ID" value="MFC0240149.1"/>
    <property type="molecule type" value="Genomic_DNA"/>
</dbReference>
<dbReference type="Proteomes" id="UP001589775">
    <property type="component" value="Unassembled WGS sequence"/>
</dbReference>
<proteinExistence type="predicted"/>
<feature type="transmembrane region" description="Helical" evidence="1">
    <location>
        <begin position="126"/>
        <end position="147"/>
    </location>
</feature>
<reference evidence="2 3" key="1">
    <citation type="submission" date="2024-09" db="EMBL/GenBank/DDBJ databases">
        <authorList>
            <person name="Sun Q."/>
            <person name="Mori K."/>
        </authorList>
    </citation>
    <scope>NUCLEOTIDE SEQUENCE [LARGE SCALE GENOMIC DNA]</scope>
    <source>
        <strain evidence="2 3">KCTC 23279</strain>
    </source>
</reference>
<keyword evidence="1" id="KW-0812">Transmembrane</keyword>
<keyword evidence="3" id="KW-1185">Reference proteome</keyword>
<feature type="transmembrane region" description="Helical" evidence="1">
    <location>
        <begin position="296"/>
        <end position="315"/>
    </location>
</feature>
<feature type="transmembrane region" description="Helical" evidence="1">
    <location>
        <begin position="222"/>
        <end position="244"/>
    </location>
</feature>
<feature type="transmembrane region" description="Helical" evidence="1">
    <location>
        <begin position="62"/>
        <end position="86"/>
    </location>
</feature>
<feature type="transmembrane region" description="Helical" evidence="1">
    <location>
        <begin position="322"/>
        <end position="342"/>
    </location>
</feature>
<protein>
    <recommendedName>
        <fullName evidence="4">Glycosyltransferase RgtA/B/C/D-like domain-containing protein</fullName>
    </recommendedName>
</protein>